<sequence length="154" mass="17942">MPHPASAPFGHKRMRLAGPQAFDKNEIGSLQPSEGLLEKIIKQAKHIFLRRATARTIDSLASRIEDPQINDVYESSVKVLITSQDYEQICKSIQLQLNIGIEQIRVVHRDGRVITLSHQEQELQDFLLSQVKKQYFFPFWFAWIFFFSRTDLLR</sequence>
<dbReference type="PANTHER" id="PTHR13114:SF7">
    <property type="entry name" value="MEDIATOR OF RNA POLYMERASE II TRANSCRIPTION SUBUNIT 17"/>
    <property type="match status" value="1"/>
</dbReference>
<evidence type="ECO:0000256" key="4">
    <source>
        <dbReference type="ARBA" id="ARBA00023163"/>
    </source>
</evidence>
<protein>
    <recommendedName>
        <fullName evidence="7">Cofactor required for Sp1 transcriptional activation subunit 6</fullName>
    </recommendedName>
</protein>
<organism evidence="8">
    <name type="scientific">Micrurus spixii</name>
    <name type="common">Amazon coral snake</name>
    <dbReference type="NCBI Taxonomy" id="129469"/>
    <lineage>
        <taxon>Eukaryota</taxon>
        <taxon>Metazoa</taxon>
        <taxon>Chordata</taxon>
        <taxon>Craniata</taxon>
        <taxon>Vertebrata</taxon>
        <taxon>Euteleostomi</taxon>
        <taxon>Lepidosauria</taxon>
        <taxon>Squamata</taxon>
        <taxon>Bifurcata</taxon>
        <taxon>Unidentata</taxon>
        <taxon>Episquamata</taxon>
        <taxon>Toxicofera</taxon>
        <taxon>Serpentes</taxon>
        <taxon>Colubroidea</taxon>
        <taxon>Elapidae</taxon>
        <taxon>Elapinae</taxon>
        <taxon>Micrurus</taxon>
    </lineage>
</organism>
<keyword evidence="4" id="KW-0804">Transcription</keyword>
<keyword evidence="3" id="KW-0805">Transcription regulation</keyword>
<evidence type="ECO:0000256" key="7">
    <source>
        <dbReference type="ARBA" id="ARBA00030134"/>
    </source>
</evidence>
<dbReference type="InterPro" id="IPR019313">
    <property type="entry name" value="Mediator_Med17"/>
</dbReference>
<accession>A0A2D4LY99</accession>
<dbReference type="GO" id="GO:0003712">
    <property type="term" value="F:transcription coregulator activity"/>
    <property type="evidence" value="ECO:0007669"/>
    <property type="project" value="InterPro"/>
</dbReference>
<dbReference type="GO" id="GO:0006357">
    <property type="term" value="P:regulation of transcription by RNA polymerase II"/>
    <property type="evidence" value="ECO:0007669"/>
    <property type="project" value="InterPro"/>
</dbReference>
<comment type="subcellular location">
    <subcellularLocation>
        <location evidence="1">Nucleus</location>
    </subcellularLocation>
</comment>
<evidence type="ECO:0000256" key="6">
    <source>
        <dbReference type="ARBA" id="ARBA00025687"/>
    </source>
</evidence>
<dbReference type="AlphaFoldDB" id="A0A2D4LY99"/>
<keyword evidence="5" id="KW-0539">Nucleus</keyword>
<name>A0A2D4LY99_9SAUR</name>
<proteinExistence type="inferred from homology"/>
<evidence type="ECO:0000256" key="5">
    <source>
        <dbReference type="ARBA" id="ARBA00023242"/>
    </source>
</evidence>
<evidence type="ECO:0000256" key="3">
    <source>
        <dbReference type="ARBA" id="ARBA00023015"/>
    </source>
</evidence>
<evidence type="ECO:0000256" key="2">
    <source>
        <dbReference type="ARBA" id="ARBA00005635"/>
    </source>
</evidence>
<comment type="function">
    <text evidence="6">Component of the Mediator complex, a coactivator involved in the regulated transcription of nearly all RNA polymerase II-dependent genes. Mediator functions as a bridge to convey information from gene-specific regulatory proteins to the basal RNA polymerase II transcription machinery. Mediator is recruited to promoters by direct interactions with regulatory proteins and serves as a scaffold for the assembly of a functional preinitiation complex with RNA polymerase II and the general transcription factors.</text>
</comment>
<evidence type="ECO:0000256" key="1">
    <source>
        <dbReference type="ARBA" id="ARBA00004123"/>
    </source>
</evidence>
<reference evidence="8" key="2">
    <citation type="submission" date="2017-11" db="EMBL/GenBank/DDBJ databases">
        <title>Coralsnake Venomics: Analyses of Venom Gland Transcriptomes and Proteomes of Six Brazilian Taxa.</title>
        <authorList>
            <person name="Aird S.D."/>
            <person name="Jorge da Silva N."/>
            <person name="Qiu L."/>
            <person name="Villar-Briones A."/>
            <person name="Aparecida-Saddi V."/>
            <person name="Campos-Telles M.P."/>
            <person name="Grau M."/>
            <person name="Mikheyev A.S."/>
        </authorList>
    </citation>
    <scope>NUCLEOTIDE SEQUENCE</scope>
    <source>
        <tissue evidence="8">Venom_gland</tissue>
    </source>
</reference>
<evidence type="ECO:0000313" key="8">
    <source>
        <dbReference type="EMBL" id="LAB25838.1"/>
    </source>
</evidence>
<dbReference type="GO" id="GO:0016592">
    <property type="term" value="C:mediator complex"/>
    <property type="evidence" value="ECO:0007669"/>
    <property type="project" value="InterPro"/>
</dbReference>
<comment type="similarity">
    <text evidence="2">Belongs to the Mediator complex subunit 17 family.</text>
</comment>
<reference evidence="8" key="1">
    <citation type="submission" date="2017-07" db="EMBL/GenBank/DDBJ databases">
        <authorList>
            <person name="Mikheyev A."/>
            <person name="Grau M."/>
        </authorList>
    </citation>
    <scope>NUCLEOTIDE SEQUENCE</scope>
    <source>
        <tissue evidence="8">Venom_gland</tissue>
    </source>
</reference>
<dbReference type="GO" id="GO:0070847">
    <property type="term" value="C:core mediator complex"/>
    <property type="evidence" value="ECO:0007669"/>
    <property type="project" value="TreeGrafter"/>
</dbReference>
<dbReference type="EMBL" id="IACM01060971">
    <property type="protein sequence ID" value="LAB25838.1"/>
    <property type="molecule type" value="Transcribed_RNA"/>
</dbReference>
<dbReference type="PANTHER" id="PTHR13114">
    <property type="entry name" value="MEDIATOR OF RNA POLYMERASE II TRANSCRIPTION SUBUNIT 17"/>
    <property type="match status" value="1"/>
</dbReference>